<dbReference type="AlphaFoldDB" id="A0A6G1GBI5"/>
<accession>A0A6G1GBI5</accession>
<evidence type="ECO:0000313" key="2">
    <source>
        <dbReference type="Proteomes" id="UP000504638"/>
    </source>
</evidence>
<dbReference type="EMBL" id="ML975151">
    <property type="protein sequence ID" value="KAF1815413.1"/>
    <property type="molecule type" value="Genomic_DNA"/>
</dbReference>
<gene>
    <name evidence="1 3" type="ORF">P152DRAFT_185006</name>
</gene>
<organism evidence="1">
    <name type="scientific">Eremomyces bilateralis CBS 781.70</name>
    <dbReference type="NCBI Taxonomy" id="1392243"/>
    <lineage>
        <taxon>Eukaryota</taxon>
        <taxon>Fungi</taxon>
        <taxon>Dikarya</taxon>
        <taxon>Ascomycota</taxon>
        <taxon>Pezizomycotina</taxon>
        <taxon>Dothideomycetes</taxon>
        <taxon>Dothideomycetes incertae sedis</taxon>
        <taxon>Eremomycetales</taxon>
        <taxon>Eremomycetaceae</taxon>
        <taxon>Eremomyces</taxon>
    </lineage>
</organism>
<evidence type="ECO:0000313" key="1">
    <source>
        <dbReference type="EMBL" id="KAF1815413.1"/>
    </source>
</evidence>
<reference evidence="3" key="2">
    <citation type="submission" date="2020-04" db="EMBL/GenBank/DDBJ databases">
        <authorList>
            <consortium name="NCBI Genome Project"/>
        </authorList>
    </citation>
    <scope>NUCLEOTIDE SEQUENCE</scope>
    <source>
        <strain evidence="3">CBS 781.70</strain>
    </source>
</reference>
<protein>
    <submittedName>
        <fullName evidence="1 3">Uncharacterized protein</fullName>
    </submittedName>
</protein>
<name>A0A6G1GBI5_9PEZI</name>
<dbReference type="Proteomes" id="UP000504638">
    <property type="component" value="Unplaced"/>
</dbReference>
<dbReference type="RefSeq" id="XP_033537044.1">
    <property type="nucleotide sequence ID" value="XM_033674203.1"/>
</dbReference>
<keyword evidence="2" id="KW-1185">Reference proteome</keyword>
<sequence length="91" mass="10685">MVEVSLRLPIWNHPLATGQIPESGPSAMYYGTATSPELTITMLDHKLWNELYFYRLRLCVEMGIYNHHGLLRMCPNQRSAWWESRNEPCMM</sequence>
<reference evidence="3" key="3">
    <citation type="submission" date="2025-04" db="UniProtKB">
        <authorList>
            <consortium name="RefSeq"/>
        </authorList>
    </citation>
    <scope>IDENTIFICATION</scope>
    <source>
        <strain evidence="3">CBS 781.70</strain>
    </source>
</reference>
<reference evidence="1 3" key="1">
    <citation type="submission" date="2020-01" db="EMBL/GenBank/DDBJ databases">
        <authorList>
            <consortium name="DOE Joint Genome Institute"/>
            <person name="Haridas S."/>
            <person name="Albert R."/>
            <person name="Binder M."/>
            <person name="Bloem J."/>
            <person name="Labutti K."/>
            <person name="Salamov A."/>
            <person name="Andreopoulos B."/>
            <person name="Baker S.E."/>
            <person name="Barry K."/>
            <person name="Bills G."/>
            <person name="Bluhm B.H."/>
            <person name="Cannon C."/>
            <person name="Castanera R."/>
            <person name="Culley D.E."/>
            <person name="Daum C."/>
            <person name="Ezra D."/>
            <person name="Gonzalez J.B."/>
            <person name="Henrissat B."/>
            <person name="Kuo A."/>
            <person name="Liang C."/>
            <person name="Lipzen A."/>
            <person name="Lutzoni F."/>
            <person name="Magnuson J."/>
            <person name="Mondo S."/>
            <person name="Nolan M."/>
            <person name="Ohm R."/>
            <person name="Pangilinan J."/>
            <person name="Park H.-J."/>
            <person name="Ramirez L."/>
            <person name="Alfaro M."/>
            <person name="Sun H."/>
            <person name="Tritt A."/>
            <person name="Yoshinaga Y."/>
            <person name="Zwiers L.-H."/>
            <person name="Turgeon B.G."/>
            <person name="Goodwin S.B."/>
            <person name="Spatafora J.W."/>
            <person name="Crous P.W."/>
            <person name="Grigoriev I.V."/>
        </authorList>
    </citation>
    <scope>NUCLEOTIDE SEQUENCE</scope>
    <source>
        <strain evidence="1 3">CBS 781.70</strain>
    </source>
</reference>
<proteinExistence type="predicted"/>
<dbReference type="GeneID" id="54414773"/>
<evidence type="ECO:0000313" key="3">
    <source>
        <dbReference type="RefSeq" id="XP_033537044.1"/>
    </source>
</evidence>